<feature type="region of interest" description="Disordered" evidence="1">
    <location>
        <begin position="141"/>
        <end position="178"/>
    </location>
</feature>
<feature type="compositionally biased region" description="Basic and acidic residues" evidence="1">
    <location>
        <begin position="16"/>
        <end position="32"/>
    </location>
</feature>
<evidence type="ECO:0000256" key="1">
    <source>
        <dbReference type="SAM" id="MobiDB-lite"/>
    </source>
</evidence>
<dbReference type="AlphaFoldDB" id="A0A6J4SQV4"/>
<accession>A0A6J4SQV4</accession>
<keyword evidence="2" id="KW-0378">Hydrolase</keyword>
<dbReference type="GO" id="GO:0004427">
    <property type="term" value="F:inorganic diphosphate phosphatase activity"/>
    <property type="evidence" value="ECO:0007669"/>
    <property type="project" value="UniProtKB-EC"/>
</dbReference>
<proteinExistence type="predicted"/>
<feature type="non-terminal residue" evidence="2">
    <location>
        <position position="1"/>
    </location>
</feature>
<dbReference type="EC" id="3.6.1.1" evidence="2"/>
<evidence type="ECO:0000313" key="2">
    <source>
        <dbReference type="EMBL" id="CAA9502843.1"/>
    </source>
</evidence>
<feature type="region of interest" description="Disordered" evidence="1">
    <location>
        <begin position="1"/>
        <end position="49"/>
    </location>
</feature>
<protein>
    <submittedName>
        <fullName evidence="2">Inorganic pyrophosphatase</fullName>
        <ecNumber evidence="2">3.6.1.1</ecNumber>
    </submittedName>
</protein>
<name>A0A6J4SQV4_9SPHN</name>
<dbReference type="EMBL" id="CADCVW010000060">
    <property type="protein sequence ID" value="CAA9502843.1"/>
    <property type="molecule type" value="Genomic_DNA"/>
</dbReference>
<organism evidence="2">
    <name type="scientific">uncultured Sphingomonadaceae bacterium</name>
    <dbReference type="NCBI Taxonomy" id="169976"/>
    <lineage>
        <taxon>Bacteria</taxon>
        <taxon>Pseudomonadati</taxon>
        <taxon>Pseudomonadota</taxon>
        <taxon>Alphaproteobacteria</taxon>
        <taxon>Sphingomonadales</taxon>
        <taxon>Sphingomonadaceae</taxon>
        <taxon>environmental samples</taxon>
    </lineage>
</organism>
<feature type="region of interest" description="Disordered" evidence="1">
    <location>
        <begin position="66"/>
        <end position="125"/>
    </location>
</feature>
<feature type="compositionally biased region" description="Basic residues" evidence="1">
    <location>
        <begin position="34"/>
        <end position="45"/>
    </location>
</feature>
<reference evidence="2" key="1">
    <citation type="submission" date="2020-02" db="EMBL/GenBank/DDBJ databases">
        <authorList>
            <person name="Meier V. D."/>
        </authorList>
    </citation>
    <scope>NUCLEOTIDE SEQUENCE</scope>
    <source>
        <strain evidence="2">AVDCRST_MAG39</strain>
    </source>
</reference>
<feature type="compositionally biased region" description="Basic and acidic residues" evidence="1">
    <location>
        <begin position="104"/>
        <end position="113"/>
    </location>
</feature>
<feature type="non-terminal residue" evidence="2">
    <location>
        <position position="178"/>
    </location>
</feature>
<sequence length="178" mass="20221">GHQQDRRGRRRAQQPQRDHRSADRRRAGEVRVRQGQRRLVRRPHPAHADALPGELRLRAAHVVRRRRPAGRAGGGAVAFHPRFGSARPANRSAALGRRARRRREASLRTRRQDFSLLRRGRRPRAPAGYRVRADRALLHPLQGSGGREVGARGQVGRRGGSQAHRAGVDRGRARRWRL</sequence>
<gene>
    <name evidence="2" type="ORF">AVDCRST_MAG39-1479</name>
</gene>